<protein>
    <recommendedName>
        <fullName evidence="1">STAS domain-containing protein</fullName>
    </recommendedName>
</protein>
<dbReference type="Pfam" id="PF01740">
    <property type="entry name" value="STAS"/>
    <property type="match status" value="1"/>
</dbReference>
<dbReference type="KEGG" id="nai:NECAME_18268"/>
<gene>
    <name evidence="2" type="ORF">NECAME_18268</name>
</gene>
<evidence type="ECO:0000259" key="1">
    <source>
        <dbReference type="PROSITE" id="PS50801"/>
    </source>
</evidence>
<proteinExistence type="predicted"/>
<dbReference type="Proteomes" id="UP000053676">
    <property type="component" value="Unassembled WGS sequence"/>
</dbReference>
<dbReference type="STRING" id="51031.W2SXE0"/>
<dbReference type="PROSITE" id="PS50801">
    <property type="entry name" value="STAS"/>
    <property type="match status" value="1"/>
</dbReference>
<dbReference type="SUPFAM" id="SSF52091">
    <property type="entry name" value="SpoIIaa-like"/>
    <property type="match status" value="1"/>
</dbReference>
<keyword evidence="3" id="KW-1185">Reference proteome</keyword>
<dbReference type="InterPro" id="IPR002645">
    <property type="entry name" value="STAS_dom"/>
</dbReference>
<accession>W2SXE0</accession>
<dbReference type="EMBL" id="KI660447">
    <property type="protein sequence ID" value="ETN73536.1"/>
    <property type="molecule type" value="Genomic_DNA"/>
</dbReference>
<dbReference type="OMA" id="IYCGLND"/>
<dbReference type="OrthoDB" id="288203at2759"/>
<feature type="domain" description="STAS" evidence="1">
    <location>
        <begin position="1"/>
        <end position="65"/>
    </location>
</feature>
<organism evidence="2 3">
    <name type="scientific">Necator americanus</name>
    <name type="common">Human hookworm</name>
    <dbReference type="NCBI Taxonomy" id="51031"/>
    <lineage>
        <taxon>Eukaryota</taxon>
        <taxon>Metazoa</taxon>
        <taxon>Ecdysozoa</taxon>
        <taxon>Nematoda</taxon>
        <taxon>Chromadorea</taxon>
        <taxon>Rhabditida</taxon>
        <taxon>Rhabditina</taxon>
        <taxon>Rhabditomorpha</taxon>
        <taxon>Strongyloidea</taxon>
        <taxon>Ancylostomatidae</taxon>
        <taxon>Bunostominae</taxon>
        <taxon>Necator</taxon>
    </lineage>
</organism>
<evidence type="ECO:0000313" key="2">
    <source>
        <dbReference type="EMBL" id="ETN73536.1"/>
    </source>
</evidence>
<sequence length="71" mass="7904">MSFVDSMGLEALKTLYNDAKKINIPLLYCGLNDSVLNVIENDEILRTSITKSILRPSLNDGILHLSTLQNI</sequence>
<dbReference type="InterPro" id="IPR036513">
    <property type="entry name" value="STAS_dom_sf"/>
</dbReference>
<reference evidence="3" key="1">
    <citation type="journal article" date="2014" name="Nat. Genet.">
        <title>Genome of the human hookworm Necator americanus.</title>
        <authorList>
            <person name="Tang Y.T."/>
            <person name="Gao X."/>
            <person name="Rosa B.A."/>
            <person name="Abubucker S."/>
            <person name="Hallsworth-Pepin K."/>
            <person name="Martin J."/>
            <person name="Tyagi R."/>
            <person name="Heizer E."/>
            <person name="Zhang X."/>
            <person name="Bhonagiri-Palsikar V."/>
            <person name="Minx P."/>
            <person name="Warren W.C."/>
            <person name="Wang Q."/>
            <person name="Zhan B."/>
            <person name="Hotez P.J."/>
            <person name="Sternberg P.W."/>
            <person name="Dougall A."/>
            <person name="Gaze S.T."/>
            <person name="Mulvenna J."/>
            <person name="Sotillo J."/>
            <person name="Ranganathan S."/>
            <person name="Rabelo E.M."/>
            <person name="Wilson R.K."/>
            <person name="Felgner P.L."/>
            <person name="Bethony J."/>
            <person name="Hawdon J.M."/>
            <person name="Gasser R.B."/>
            <person name="Loukas A."/>
            <person name="Mitreva M."/>
        </authorList>
    </citation>
    <scope>NUCLEOTIDE SEQUENCE [LARGE SCALE GENOMIC DNA]</scope>
</reference>
<evidence type="ECO:0000313" key="3">
    <source>
        <dbReference type="Proteomes" id="UP000053676"/>
    </source>
</evidence>
<dbReference type="AlphaFoldDB" id="W2SXE0"/>
<name>W2SXE0_NECAM</name>
<dbReference type="Gene3D" id="3.30.750.24">
    <property type="entry name" value="STAS domain"/>
    <property type="match status" value="1"/>
</dbReference>